<comment type="caution">
    <text evidence="1">The sequence shown here is derived from an EMBL/GenBank/DDBJ whole genome shotgun (WGS) entry which is preliminary data.</text>
</comment>
<keyword evidence="2" id="KW-1185">Reference proteome</keyword>
<name>A0A852ZLU8_9ACTN</name>
<dbReference type="EMBL" id="JACBZD010000001">
    <property type="protein sequence ID" value="NYI03373.1"/>
    <property type="molecule type" value="Genomic_DNA"/>
</dbReference>
<reference evidence="1 2" key="1">
    <citation type="submission" date="2020-07" db="EMBL/GenBank/DDBJ databases">
        <title>Sequencing the genomes of 1000 actinobacteria strains.</title>
        <authorList>
            <person name="Klenk H.-P."/>
        </authorList>
    </citation>
    <scope>NUCLEOTIDE SEQUENCE [LARGE SCALE GENOMIC DNA]</scope>
    <source>
        <strain evidence="1 2">DSM 42178</strain>
    </source>
</reference>
<dbReference type="AlphaFoldDB" id="A0A852ZLU8"/>
<dbReference type="RefSeq" id="WP_179812434.1">
    <property type="nucleotide sequence ID" value="NZ_JACBZD010000001.1"/>
</dbReference>
<organism evidence="1 2">
    <name type="scientific">Allostreptomyces psammosilenae</name>
    <dbReference type="NCBI Taxonomy" id="1892865"/>
    <lineage>
        <taxon>Bacteria</taxon>
        <taxon>Bacillati</taxon>
        <taxon>Actinomycetota</taxon>
        <taxon>Actinomycetes</taxon>
        <taxon>Kitasatosporales</taxon>
        <taxon>Streptomycetaceae</taxon>
        <taxon>Allostreptomyces</taxon>
    </lineage>
</organism>
<evidence type="ECO:0000313" key="1">
    <source>
        <dbReference type="EMBL" id="NYI03373.1"/>
    </source>
</evidence>
<sequence length="239" mass="26670">MAREFEIRREVVLPASPEAVFEAVTTGTAAWLFPEEGDATTGPTAPGVLAWEPGRRYAVREEGEDGWFNALEFLIEGREGGTAVLRYVHSGVFTDDWDTQYDATGKHTDFYLHTLGQYLRHFPGRPATYLDLASPEAAADPGAFEVLLRELGLKEDAAAGQRLRLEIPGLPAKEAEVDYRTPYFLGLRTDDGLYRFFGRNAFGWRVGVSMHLFADDVDAEATRRAWQSWFDGVYAPAGR</sequence>
<dbReference type="Gene3D" id="3.30.530.20">
    <property type="match status" value="1"/>
</dbReference>
<proteinExistence type="predicted"/>
<dbReference type="InterPro" id="IPR023393">
    <property type="entry name" value="START-like_dom_sf"/>
</dbReference>
<gene>
    <name evidence="1" type="ORF">FHU37_000316</name>
</gene>
<accession>A0A852ZLU8</accession>
<protein>
    <recommendedName>
        <fullName evidence="3">SRPBCC domain-containing protein</fullName>
    </recommendedName>
</protein>
<evidence type="ECO:0000313" key="2">
    <source>
        <dbReference type="Proteomes" id="UP000567795"/>
    </source>
</evidence>
<dbReference type="Proteomes" id="UP000567795">
    <property type="component" value="Unassembled WGS sequence"/>
</dbReference>
<dbReference type="SUPFAM" id="SSF55961">
    <property type="entry name" value="Bet v1-like"/>
    <property type="match status" value="1"/>
</dbReference>
<evidence type="ECO:0008006" key="3">
    <source>
        <dbReference type="Google" id="ProtNLM"/>
    </source>
</evidence>